<dbReference type="Pfam" id="PF14291">
    <property type="entry name" value="DUF4371"/>
    <property type="match status" value="1"/>
</dbReference>
<evidence type="ECO:0000256" key="1">
    <source>
        <dbReference type="SAM" id="MobiDB-lite"/>
    </source>
</evidence>
<name>A0AAD4ZRZ8_PRUDU</name>
<dbReference type="AlphaFoldDB" id="A0AAD4ZRZ8"/>
<comment type="caution">
    <text evidence="3">The sequence shown here is derived from an EMBL/GenBank/DDBJ whole genome shotgun (WGS) entry which is preliminary data.</text>
</comment>
<feature type="domain" description="TTF-type" evidence="2">
    <location>
        <begin position="156"/>
        <end position="249"/>
    </location>
</feature>
<keyword evidence="4" id="KW-1185">Reference proteome</keyword>
<proteinExistence type="predicted"/>
<reference evidence="3 4" key="1">
    <citation type="journal article" date="2022" name="G3 (Bethesda)">
        <title>Whole-genome sequence and methylome profiling of the almond [Prunus dulcis (Mill.) D.A. Webb] cultivar 'Nonpareil'.</title>
        <authorList>
            <person name="D'Amico-Willman K.M."/>
            <person name="Ouma W.Z."/>
            <person name="Meulia T."/>
            <person name="Sideli G.M."/>
            <person name="Gradziel T.M."/>
            <person name="Fresnedo-Ramirez J."/>
        </authorList>
    </citation>
    <scope>NUCLEOTIDE SEQUENCE [LARGE SCALE GENOMIC DNA]</scope>
    <source>
        <strain evidence="3">Clone GOH B32 T37-40</strain>
    </source>
</reference>
<accession>A0AAD4ZRZ8</accession>
<evidence type="ECO:0000313" key="4">
    <source>
        <dbReference type="Proteomes" id="UP001054821"/>
    </source>
</evidence>
<dbReference type="InterPro" id="IPR006580">
    <property type="entry name" value="Znf_TTF"/>
</dbReference>
<evidence type="ECO:0000313" key="3">
    <source>
        <dbReference type="EMBL" id="KAI5353124.1"/>
    </source>
</evidence>
<gene>
    <name evidence="3" type="ORF">L3X38_006017</name>
</gene>
<protein>
    <recommendedName>
        <fullName evidence="2">TTF-type domain-containing protein</fullName>
    </recommendedName>
</protein>
<dbReference type="InterPro" id="IPR012337">
    <property type="entry name" value="RNaseH-like_sf"/>
</dbReference>
<dbReference type="PANTHER" id="PTHR45749:SF36">
    <property type="entry name" value="ZINC FINGER MYM-TYPE PROTEIN 1-LIKE"/>
    <property type="match status" value="1"/>
</dbReference>
<sequence length="565" mass="63673">MCKARPTRKHPCDSLATTPTPPTLSSDNQASSTLILIVSPPDFAHCCWLVPPFPFPVASLTHKNSRNLLIARQLVASGRSSLLCQIFPFRQGRTYSGVNGVKRPYGLHESKADPGLRIRMIEYDTNIRDEVRRAYLHKGPCQPRGHSFPQSNILGINRRFIPQWFDEFDWLEYSVSKDAAFCPYCYLFKSNFKQVGSEAFTEAGFKNWKKGIERMKVHVGPVGSVHNEAREAATNLMNQNTHIETACTKFLLRQGLSFHGNDESATSSNRGNYLELLQFLANNDEKVKKVVLENAPGNLKLVAPKIQKDIVNACARETLDVIMSGLKDRFFSILVDEARDISVKEQMTMVLRYVDDKWHVIKRFVGVQHVNDTTSSSLKDAIDIFFFSNGLSFSKLQGQGYDGASNMRALVAVAKKNIDIASFFTTTNSVVNHIGASCKRRDALRAQLQEELVIAFENDCLITGRGLHQETSLKRAGDTRWSSHYGTIISIISMFSSVIHVLRMIIDDNLNDSAGEANKIQREMLTFQFVFHLFLMKAILGLTNDVSQASQMMCHKHCKRKIKKL</sequence>
<dbReference type="SUPFAM" id="SSF53098">
    <property type="entry name" value="Ribonuclease H-like"/>
    <property type="match status" value="1"/>
</dbReference>
<dbReference type="PANTHER" id="PTHR45749">
    <property type="match status" value="1"/>
</dbReference>
<dbReference type="InterPro" id="IPR025398">
    <property type="entry name" value="DUF4371"/>
</dbReference>
<dbReference type="EMBL" id="JAJFAZ020000001">
    <property type="protein sequence ID" value="KAI5353124.1"/>
    <property type="molecule type" value="Genomic_DNA"/>
</dbReference>
<organism evidence="3 4">
    <name type="scientific">Prunus dulcis</name>
    <name type="common">Almond</name>
    <name type="synonym">Amygdalus dulcis</name>
    <dbReference type="NCBI Taxonomy" id="3755"/>
    <lineage>
        <taxon>Eukaryota</taxon>
        <taxon>Viridiplantae</taxon>
        <taxon>Streptophyta</taxon>
        <taxon>Embryophyta</taxon>
        <taxon>Tracheophyta</taxon>
        <taxon>Spermatophyta</taxon>
        <taxon>Magnoliopsida</taxon>
        <taxon>eudicotyledons</taxon>
        <taxon>Gunneridae</taxon>
        <taxon>Pentapetalae</taxon>
        <taxon>rosids</taxon>
        <taxon>fabids</taxon>
        <taxon>Rosales</taxon>
        <taxon>Rosaceae</taxon>
        <taxon>Amygdaloideae</taxon>
        <taxon>Amygdaleae</taxon>
        <taxon>Prunus</taxon>
    </lineage>
</organism>
<dbReference type="SMART" id="SM00597">
    <property type="entry name" value="ZnF_TTF"/>
    <property type="match status" value="1"/>
</dbReference>
<evidence type="ECO:0000259" key="2">
    <source>
        <dbReference type="SMART" id="SM00597"/>
    </source>
</evidence>
<feature type="region of interest" description="Disordered" evidence="1">
    <location>
        <begin position="1"/>
        <end position="28"/>
    </location>
</feature>
<dbReference type="Proteomes" id="UP001054821">
    <property type="component" value="Chromosome 1"/>
</dbReference>